<evidence type="ECO:0008006" key="4">
    <source>
        <dbReference type="Google" id="ProtNLM"/>
    </source>
</evidence>
<dbReference type="EMBL" id="JBIMZQ010000024">
    <property type="protein sequence ID" value="KAL3664376.1"/>
    <property type="molecule type" value="Genomic_DNA"/>
</dbReference>
<reference evidence="2 3" key="1">
    <citation type="submission" date="2024-09" db="EMBL/GenBank/DDBJ databases">
        <title>Genome sequencing and assembly of Phytophthora oleae, isolate VK10A, causative agent of rot of olive drupes.</title>
        <authorList>
            <person name="Conti Taguali S."/>
            <person name="Riolo M."/>
            <person name="La Spada F."/>
            <person name="Cacciola S.O."/>
            <person name="Dionisio G."/>
        </authorList>
    </citation>
    <scope>NUCLEOTIDE SEQUENCE [LARGE SCALE GENOMIC DNA]</scope>
    <source>
        <strain evidence="2 3">VK10A</strain>
    </source>
</reference>
<dbReference type="PROSITE" id="PS51257">
    <property type="entry name" value="PROKAR_LIPOPROTEIN"/>
    <property type="match status" value="1"/>
</dbReference>
<dbReference type="Proteomes" id="UP001632037">
    <property type="component" value="Unassembled WGS sequence"/>
</dbReference>
<keyword evidence="1" id="KW-0732">Signal</keyword>
<evidence type="ECO:0000256" key="1">
    <source>
        <dbReference type="SAM" id="SignalP"/>
    </source>
</evidence>
<protein>
    <recommendedName>
        <fullName evidence="4">RxLR effector protein</fullName>
    </recommendedName>
</protein>
<comment type="caution">
    <text evidence="2">The sequence shown here is derived from an EMBL/GenBank/DDBJ whole genome shotgun (WGS) entry which is preliminary data.</text>
</comment>
<dbReference type="AlphaFoldDB" id="A0ABD3FF99"/>
<organism evidence="2 3">
    <name type="scientific">Phytophthora oleae</name>
    <dbReference type="NCBI Taxonomy" id="2107226"/>
    <lineage>
        <taxon>Eukaryota</taxon>
        <taxon>Sar</taxon>
        <taxon>Stramenopiles</taxon>
        <taxon>Oomycota</taxon>
        <taxon>Peronosporomycetes</taxon>
        <taxon>Peronosporales</taxon>
        <taxon>Peronosporaceae</taxon>
        <taxon>Phytophthora</taxon>
    </lineage>
</organism>
<feature type="signal peptide" evidence="1">
    <location>
        <begin position="1"/>
        <end position="20"/>
    </location>
</feature>
<feature type="chain" id="PRO_5044848588" description="RxLR effector protein" evidence="1">
    <location>
        <begin position="21"/>
        <end position="147"/>
    </location>
</feature>
<proteinExistence type="predicted"/>
<name>A0ABD3FF99_9STRA</name>
<evidence type="ECO:0000313" key="3">
    <source>
        <dbReference type="Proteomes" id="UP001632037"/>
    </source>
</evidence>
<accession>A0ABD3FF99</accession>
<evidence type="ECO:0000313" key="2">
    <source>
        <dbReference type="EMBL" id="KAL3664376.1"/>
    </source>
</evidence>
<keyword evidence="3" id="KW-1185">Reference proteome</keyword>
<gene>
    <name evidence="2" type="ORF">V7S43_010699</name>
</gene>
<sequence>MRLSFILLAITVALVACVDAAVAIESSKRIRSEESGRHLKEKKTGVKTKLSAADLTKEERASGLIAWMMFQGGKSRKALDKAEETVRYGRNRIHKPLRFESRVDGMYVISEKNYQAKLAHAVAEAAKTAKNDEELAKKVKLLMKKFQ</sequence>